<dbReference type="InterPro" id="IPR011047">
    <property type="entry name" value="Quinoprotein_ADH-like_sf"/>
</dbReference>
<dbReference type="PANTHER" id="PTHR35340:SF5">
    <property type="entry name" value="ASST-DOMAIN-CONTAINING PROTEIN"/>
    <property type="match status" value="1"/>
</dbReference>
<comment type="caution">
    <text evidence="2">The sequence shown here is derived from an EMBL/GenBank/DDBJ whole genome shotgun (WGS) entry which is preliminary data.</text>
</comment>
<dbReference type="SUPFAM" id="SSF50998">
    <property type="entry name" value="Quinoprotein alcohol dehydrogenase-like"/>
    <property type="match status" value="1"/>
</dbReference>
<gene>
    <name evidence="2" type="ORF">PLUA15_20210</name>
</gene>
<keyword evidence="1" id="KW-0732">Signal</keyword>
<dbReference type="InterPro" id="IPR053143">
    <property type="entry name" value="Arylsulfate_ST"/>
</dbReference>
<dbReference type="AlphaFoldDB" id="A0AAX2H615"/>
<dbReference type="PANTHER" id="PTHR35340">
    <property type="entry name" value="PQQ ENZYME REPEAT PROTEIN-RELATED"/>
    <property type="match status" value="1"/>
</dbReference>
<dbReference type="Pfam" id="PF05935">
    <property type="entry name" value="Arylsulfotrans"/>
    <property type="match status" value="1"/>
</dbReference>
<dbReference type="EMBL" id="OBKZ01000012">
    <property type="protein sequence ID" value="SOB51468.1"/>
    <property type="molecule type" value="Genomic_DNA"/>
</dbReference>
<proteinExistence type="predicted"/>
<feature type="chain" id="PRO_5043993490" evidence="1">
    <location>
        <begin position="25"/>
        <end position="448"/>
    </location>
</feature>
<sequence>MMKTLPSVLSLLIAGSLLSAVAHAAPSVYPTGVTRYDPAKAYNQYVIFSGADKQTHLIDMNGNAVKTWPHAGFPSAIIDPTLVGGERGHVLLQLSDKAPGPLGSAGNGLGNRSVGELDWHGNVIWQWGDKAPGGAAQQHHDQRRLSNGNTLVLANKVHAVAGFKVPQVIDDAIYEVTPDGAVTWQWLASEHLNEFGFTPEQLKLVYATPNPDYLHINNLSVVGPNKWFDAGDKRFAPDNLLIDSRNANFIAILDKSSGKVVWSLGPNLPAINPKTSQALPRPVDQFVGQHDAHLIPAGLPGAGNVLVFDNQGSAGYPSATLGLISGSRVLEIDPQTREIVWQYTAADSTQPGWAFYSSFISSARRLPNGNTLIDEGMNGRFFQVTRHGDIVWEYVSPYLGKAPGSEAISNWVYRALPVNYDWVPQGTPREQTAVLAPSAVLQPTNASR</sequence>
<organism evidence="2 3">
    <name type="scientific">Pseudomonas lundensis</name>
    <dbReference type="NCBI Taxonomy" id="86185"/>
    <lineage>
        <taxon>Bacteria</taxon>
        <taxon>Pseudomonadati</taxon>
        <taxon>Pseudomonadota</taxon>
        <taxon>Gammaproteobacteria</taxon>
        <taxon>Pseudomonadales</taxon>
        <taxon>Pseudomonadaceae</taxon>
        <taxon>Pseudomonas</taxon>
    </lineage>
</organism>
<dbReference type="InterPro" id="IPR010262">
    <property type="entry name" value="Arylsulfotransferase_bact"/>
</dbReference>
<evidence type="ECO:0000313" key="3">
    <source>
        <dbReference type="Proteomes" id="UP000219564"/>
    </source>
</evidence>
<name>A0AAX2H615_9PSED</name>
<dbReference type="Proteomes" id="UP000219564">
    <property type="component" value="Unassembled WGS sequence"/>
</dbReference>
<protein>
    <submittedName>
        <fullName evidence="2">Arylsulfotransferase (ASST)</fullName>
    </submittedName>
</protein>
<accession>A0AAX2H615</accession>
<feature type="signal peptide" evidence="1">
    <location>
        <begin position="1"/>
        <end position="24"/>
    </location>
</feature>
<evidence type="ECO:0000313" key="2">
    <source>
        <dbReference type="EMBL" id="SOB51468.1"/>
    </source>
</evidence>
<dbReference type="GO" id="GO:0004062">
    <property type="term" value="F:aryl sulfotransferase activity"/>
    <property type="evidence" value="ECO:0007669"/>
    <property type="project" value="InterPro"/>
</dbReference>
<reference evidence="2 3" key="1">
    <citation type="submission" date="2017-08" db="EMBL/GenBank/DDBJ databases">
        <authorList>
            <person name="Chaillou S."/>
        </authorList>
    </citation>
    <scope>NUCLEOTIDE SEQUENCE [LARGE SCALE GENOMIC DNA]</scope>
    <source>
        <strain evidence="2 3">MFPA15A1205</strain>
    </source>
</reference>
<evidence type="ECO:0000256" key="1">
    <source>
        <dbReference type="SAM" id="SignalP"/>
    </source>
</evidence>